<accession>A0A1U7LSX9</accession>
<gene>
    <name evidence="1" type="ORF">NEOLI_000660</name>
</gene>
<dbReference type="EMBL" id="LXFE01000322">
    <property type="protein sequence ID" value="OLL25775.1"/>
    <property type="molecule type" value="Genomic_DNA"/>
</dbReference>
<dbReference type="Proteomes" id="UP000186594">
    <property type="component" value="Unassembled WGS sequence"/>
</dbReference>
<proteinExistence type="predicted"/>
<name>A0A1U7LSX9_NEOID</name>
<evidence type="ECO:0000313" key="1">
    <source>
        <dbReference type="EMBL" id="OLL25775.1"/>
    </source>
</evidence>
<organism evidence="1 2">
    <name type="scientific">Neolecta irregularis (strain DAH-3)</name>
    <dbReference type="NCBI Taxonomy" id="1198029"/>
    <lineage>
        <taxon>Eukaryota</taxon>
        <taxon>Fungi</taxon>
        <taxon>Dikarya</taxon>
        <taxon>Ascomycota</taxon>
        <taxon>Taphrinomycotina</taxon>
        <taxon>Neolectales</taxon>
        <taxon>Neolectaceae</taxon>
        <taxon>Neolecta</taxon>
    </lineage>
</organism>
<comment type="caution">
    <text evidence="1">The sequence shown here is derived from an EMBL/GenBank/DDBJ whole genome shotgun (WGS) entry which is preliminary data.</text>
</comment>
<reference evidence="1 2" key="1">
    <citation type="submission" date="2016-04" db="EMBL/GenBank/DDBJ databases">
        <title>Evolutionary innovation and constraint leading to complex multicellularity in the Ascomycota.</title>
        <authorList>
            <person name="Cisse O."/>
            <person name="Nguyen A."/>
            <person name="Hewitt D.A."/>
            <person name="Jedd G."/>
            <person name="Stajich J.E."/>
        </authorList>
    </citation>
    <scope>NUCLEOTIDE SEQUENCE [LARGE SCALE GENOMIC DNA]</scope>
    <source>
        <strain evidence="1 2">DAH-3</strain>
    </source>
</reference>
<keyword evidence="2" id="KW-1185">Reference proteome</keyword>
<dbReference type="AlphaFoldDB" id="A0A1U7LSX9"/>
<evidence type="ECO:0000313" key="2">
    <source>
        <dbReference type="Proteomes" id="UP000186594"/>
    </source>
</evidence>
<sequence length="75" mass="8958">MENNPVLAWVARYAYLRHQAKTCSRKRLEIFVSFLHSNMSCSDDHKALRVLTYRVRMLWISAESADIIKEDWWEA</sequence>
<protein>
    <submittedName>
        <fullName evidence="1">Uncharacterized protein</fullName>
    </submittedName>
</protein>